<keyword evidence="1" id="KW-0732">Signal</keyword>
<reference evidence="3 4" key="1">
    <citation type="journal article" date="2011" name="Stand. Genomic Sci.">
        <title>Complete genome sequence of Treponema succinifaciens type strain (6091).</title>
        <authorList>
            <person name="Han C."/>
            <person name="Gronow S."/>
            <person name="Teshima H."/>
            <person name="Lapidus A."/>
            <person name="Nolan M."/>
            <person name="Lucas S."/>
            <person name="Hammon N."/>
            <person name="Deshpande S."/>
            <person name="Cheng J.F."/>
            <person name="Zeytun A."/>
            <person name="Tapia R."/>
            <person name="Goodwin L."/>
            <person name="Pitluck S."/>
            <person name="Liolios K."/>
            <person name="Pagani I."/>
            <person name="Ivanova N."/>
            <person name="Mavromatis K."/>
            <person name="Mikhailova N."/>
            <person name="Huntemann M."/>
            <person name="Pati A."/>
            <person name="Chen A."/>
            <person name="Palaniappan K."/>
            <person name="Land M."/>
            <person name="Hauser L."/>
            <person name="Brambilla E.M."/>
            <person name="Rohde M."/>
            <person name="Goker M."/>
            <person name="Woyke T."/>
            <person name="Bristow J."/>
            <person name="Eisen J.A."/>
            <person name="Markowitz V."/>
            <person name="Hugenholtz P."/>
            <person name="Kyrpides N.C."/>
            <person name="Klenk H.P."/>
            <person name="Detter J.C."/>
        </authorList>
    </citation>
    <scope>NUCLEOTIDE SEQUENCE [LARGE SCALE GENOMIC DNA]</scope>
    <source>
        <strain evidence="4">ATCC 33096 / DSM 2489 / 6091</strain>
    </source>
</reference>
<reference evidence="4" key="2">
    <citation type="submission" date="2011-04" db="EMBL/GenBank/DDBJ databases">
        <title>The complete genome of chromosome of Treponema succinifaciens DSM 2489.</title>
        <authorList>
            <person name="Lucas S."/>
            <person name="Copeland A."/>
            <person name="Lapidus A."/>
            <person name="Bruce D."/>
            <person name="Goodwin L."/>
            <person name="Pitluck S."/>
            <person name="Peters L."/>
            <person name="Kyrpides N."/>
            <person name="Mavromatis K."/>
            <person name="Ivanova N."/>
            <person name="Ovchinnikova G."/>
            <person name="Teshima H."/>
            <person name="Detter J.C."/>
            <person name="Tapia R."/>
            <person name="Han C."/>
            <person name="Land M."/>
            <person name="Hauser L."/>
            <person name="Markowitz V."/>
            <person name="Cheng J.-F."/>
            <person name="Hugenholtz P."/>
            <person name="Woyke T."/>
            <person name="Wu D."/>
            <person name="Gronow S."/>
            <person name="Wellnitz S."/>
            <person name="Brambilla E."/>
            <person name="Klenk H.-P."/>
            <person name="Eisen J.A."/>
        </authorList>
    </citation>
    <scope>NUCLEOTIDE SEQUENCE [LARGE SCALE GENOMIC DNA]</scope>
    <source>
        <strain evidence="4">ATCC 33096 / DSM 2489 / 6091</strain>
    </source>
</reference>
<protein>
    <recommendedName>
        <fullName evidence="2">Cyclophilin-like domain-containing protein</fullName>
    </recommendedName>
</protein>
<dbReference type="HOGENOM" id="CLU_099043_1_1_12"/>
<dbReference type="Pfam" id="PF18050">
    <property type="entry name" value="Cyclophil_like2"/>
    <property type="match status" value="1"/>
</dbReference>
<dbReference type="KEGG" id="tsu:Tresu_1945"/>
<dbReference type="SUPFAM" id="SSF50891">
    <property type="entry name" value="Cyclophilin-like"/>
    <property type="match status" value="1"/>
</dbReference>
<dbReference type="EMBL" id="CP002631">
    <property type="protein sequence ID" value="AEB14827.1"/>
    <property type="molecule type" value="Genomic_DNA"/>
</dbReference>
<dbReference type="AlphaFoldDB" id="F2NTA4"/>
<organism evidence="3 4">
    <name type="scientific">Treponema succinifaciens (strain ATCC 33096 / DSM 2489 / 6091)</name>
    <dbReference type="NCBI Taxonomy" id="869209"/>
    <lineage>
        <taxon>Bacteria</taxon>
        <taxon>Pseudomonadati</taxon>
        <taxon>Spirochaetota</taxon>
        <taxon>Spirochaetia</taxon>
        <taxon>Spirochaetales</taxon>
        <taxon>Treponemataceae</taxon>
        <taxon>Treponema</taxon>
    </lineage>
</organism>
<evidence type="ECO:0000313" key="3">
    <source>
        <dbReference type="EMBL" id="AEB14827.1"/>
    </source>
</evidence>
<dbReference type="Proteomes" id="UP000006852">
    <property type="component" value="Chromosome"/>
</dbReference>
<sequence>MKKLLLSFFIIAALAASSCAFAENAVNGENMKISVSDGKNKIVYELNASGQSKSLYSQLPIKVQIENYSTNEKIFYPKEKIPLKNGIEGSGDSGTLAYFSPWGNIVLFYGKFSGYPGLFILGKAVSGAENIKNLSGIVSVEAEK</sequence>
<keyword evidence="4" id="KW-1185">Reference proteome</keyword>
<dbReference type="PROSITE" id="PS51257">
    <property type="entry name" value="PROKAR_LIPOPROTEIN"/>
    <property type="match status" value="1"/>
</dbReference>
<evidence type="ECO:0000256" key="1">
    <source>
        <dbReference type="SAM" id="SignalP"/>
    </source>
</evidence>
<feature type="signal peptide" evidence="1">
    <location>
        <begin position="1"/>
        <end position="22"/>
    </location>
</feature>
<feature type="domain" description="Cyclophilin-like" evidence="2">
    <location>
        <begin position="38"/>
        <end position="141"/>
    </location>
</feature>
<dbReference type="InterPro" id="IPR041183">
    <property type="entry name" value="Cyclophilin-like"/>
</dbReference>
<dbReference type="GeneID" id="302999075"/>
<gene>
    <name evidence="3" type="ordered locus">Tresu_1945</name>
</gene>
<evidence type="ECO:0000313" key="4">
    <source>
        <dbReference type="Proteomes" id="UP000006852"/>
    </source>
</evidence>
<accession>F2NTA4</accession>
<dbReference type="OrthoDB" id="9806505at2"/>
<dbReference type="eggNOG" id="COG4925">
    <property type="taxonomic scope" value="Bacteria"/>
</dbReference>
<feature type="chain" id="PRO_5003287204" description="Cyclophilin-like domain-containing protein" evidence="1">
    <location>
        <begin position="23"/>
        <end position="144"/>
    </location>
</feature>
<dbReference type="InterPro" id="IPR029000">
    <property type="entry name" value="Cyclophilin-like_dom_sf"/>
</dbReference>
<proteinExistence type="predicted"/>
<dbReference type="RefSeq" id="WP_013702086.1">
    <property type="nucleotide sequence ID" value="NC_015385.1"/>
</dbReference>
<dbReference type="STRING" id="869209.Tresu_1945"/>
<dbReference type="Gene3D" id="2.40.100.20">
    <property type="match status" value="1"/>
</dbReference>
<evidence type="ECO:0000259" key="2">
    <source>
        <dbReference type="Pfam" id="PF18050"/>
    </source>
</evidence>
<name>F2NTA4_TRES6</name>